<reference evidence="5" key="4">
    <citation type="submission" date="2020-10" db="EMBL/GenBank/DDBJ databases">
        <title>Dehalococcoides mccartyi of a TCE/Cr reducing biochatode.</title>
        <authorList>
            <person name="Matturro B."/>
        </authorList>
    </citation>
    <scope>NUCLEOTIDE SEQUENCE</scope>
    <source>
        <strain evidence="5">Bin2</strain>
    </source>
</reference>
<dbReference type="EMBL" id="LN734822">
    <property type="protein sequence ID" value="CEL25488.1"/>
    <property type="molecule type" value="Genomic_DNA"/>
</dbReference>
<dbReference type="PANTHER" id="PTHR40733">
    <property type="entry name" value="ZINC-RIBBON RNA-BINDING PROTEIN INVOLVED IN TRANSLATION-RELATED"/>
    <property type="match status" value="1"/>
</dbReference>
<dbReference type="GeneID" id="82850677"/>
<sequence>MEKIECTSCKQEISPVETYVKFVCPECDEVLYRCQKCRTFGHLYQCKCGFKGP</sequence>
<dbReference type="EMBL" id="JADIIL010000037">
    <property type="protein sequence ID" value="MBF4475844.1"/>
    <property type="molecule type" value="Genomic_DNA"/>
</dbReference>
<accession>A0A090I296</accession>
<dbReference type="PANTHER" id="PTHR40733:SF1">
    <property type="entry name" value="SMALL ZINC FINGER PROTEIN HVO-2753-LIKE ZINC-BINDING POCKET DOMAIN-CONTAINING PROTEIN"/>
    <property type="match status" value="1"/>
</dbReference>
<reference evidence="2" key="1">
    <citation type="submission" date="2013-12" db="EMBL/GenBank/DDBJ databases">
        <title>The complete genome sequence of Methanobacterium sp. BRM9.</title>
        <authorList>
            <consortium name="Pastoral Greenhouse Gas Research Consortium"/>
            <person name="Kelly W.J."/>
            <person name="Leahy S.C."/>
            <person name="Perry R."/>
            <person name="Li D."/>
            <person name="Altermann E."/>
            <person name="Lambie S.C."/>
            <person name="Attwood G.T."/>
        </authorList>
    </citation>
    <scope>NUCLEOTIDE SEQUENCE [LARGE SCALE GENOMIC DNA]</scope>
    <source>
        <strain evidence="2">BRM9</strain>
    </source>
</reference>
<reference evidence="4" key="3">
    <citation type="submission" date="2014-09" db="EMBL/GenBank/DDBJ databases">
        <authorList>
            <person name="Bishop-Lilly K.A."/>
            <person name="Broomall S.M."/>
            <person name="Chain P.S."/>
            <person name="Chertkov O."/>
            <person name="Coyne S.R."/>
            <person name="Daligault H.E."/>
            <person name="Davenport K.W."/>
            <person name="Erkkila T."/>
            <person name="Frey K.G."/>
            <person name="Gibbons H.S."/>
            <person name="Gu W."/>
            <person name="Jaissle J."/>
            <person name="Johnson S.L."/>
            <person name="Koroleva G.I."/>
            <person name="Ladner J.T."/>
            <person name="Lo C.-C."/>
            <person name="Minogue T.D."/>
            <person name="Munk C."/>
            <person name="Palacios G.F."/>
            <person name="Redden C.L."/>
            <person name="Rosenzweig C.N."/>
            <person name="Scholz M.B."/>
            <person name="Teshima H."/>
            <person name="Xu Y."/>
        </authorList>
    </citation>
    <scope>NUCLEOTIDE SEQUENCE</scope>
    <source>
        <strain evidence="4">Mb9</strain>
    </source>
</reference>
<reference evidence="3" key="2">
    <citation type="submission" date="2014-08" db="EMBL/GenBank/DDBJ databases">
        <authorList>
            <person name="Wibberg D."/>
        </authorList>
    </citation>
    <scope>NUCLEOTIDE SEQUENCE</scope>
</reference>
<name>A0A090I296_METFO</name>
<evidence type="ECO:0000313" key="3">
    <source>
        <dbReference type="EMBL" id="CEA13123.1"/>
    </source>
</evidence>
<dbReference type="NCBIfam" id="NF011481">
    <property type="entry name" value="PRK14890.1"/>
    <property type="match status" value="1"/>
</dbReference>
<proteinExistence type="predicted"/>
<dbReference type="OrthoDB" id="35104at2157"/>
<dbReference type="Proteomes" id="UP000062768">
    <property type="component" value="Chromosome I"/>
</dbReference>
<dbReference type="PATRIC" id="fig|2162.10.peg.1932"/>
<protein>
    <submittedName>
        <fullName evidence="5">DUF1610 domain-containing protein</fullName>
    </submittedName>
    <submittedName>
        <fullName evidence="2">RNA-binding protein</fullName>
    </submittedName>
</protein>
<keyword evidence="6" id="KW-1185">Reference proteome</keyword>
<evidence type="ECO:0000313" key="4">
    <source>
        <dbReference type="EMBL" id="CEL25488.1"/>
    </source>
</evidence>
<organism evidence="3">
    <name type="scientific">Methanobacterium formicicum</name>
    <dbReference type="NCBI Taxonomy" id="2162"/>
    <lineage>
        <taxon>Archaea</taxon>
        <taxon>Methanobacteriati</taxon>
        <taxon>Methanobacteriota</taxon>
        <taxon>Methanomada group</taxon>
        <taxon>Methanobacteria</taxon>
        <taxon>Methanobacteriales</taxon>
        <taxon>Methanobacteriaceae</taxon>
        <taxon>Methanobacterium</taxon>
    </lineage>
</organism>
<dbReference type="RefSeq" id="WP_048072375.1">
    <property type="nucleotide sequence ID" value="NZ_CALCVY010000279.1"/>
</dbReference>
<evidence type="ECO:0000259" key="1">
    <source>
        <dbReference type="Pfam" id="PF07754"/>
    </source>
</evidence>
<dbReference type="InterPro" id="IPR044720">
    <property type="entry name" value="HVO_2753-like"/>
</dbReference>
<dbReference type="STRING" id="2162.BRM9_0807"/>
<dbReference type="KEGG" id="mfi:DSM1535_0769"/>
<evidence type="ECO:0000313" key="6">
    <source>
        <dbReference type="Proteomes" id="UP000062768"/>
    </source>
</evidence>
<dbReference type="Proteomes" id="UP000606900">
    <property type="component" value="Unassembled WGS sequence"/>
</dbReference>
<evidence type="ECO:0000313" key="2">
    <source>
        <dbReference type="EMBL" id="AIS31625.1"/>
    </source>
</evidence>
<evidence type="ECO:0000313" key="5">
    <source>
        <dbReference type="EMBL" id="MBF4475844.1"/>
    </source>
</evidence>
<dbReference type="AlphaFoldDB" id="A0A090I296"/>
<feature type="domain" description="Small zinc finger protein HVO-2753-like zinc-binding pocket" evidence="1">
    <location>
        <begin position="6"/>
        <end position="49"/>
    </location>
</feature>
<dbReference type="KEGG" id="mfc:BRM9_0807"/>
<dbReference type="Proteomes" id="UP000029661">
    <property type="component" value="Chromosome"/>
</dbReference>
<dbReference type="Pfam" id="PF07754">
    <property type="entry name" value="HVO_2753_ZBP"/>
    <property type="match status" value="1"/>
</dbReference>
<dbReference type="EMBL" id="LN515531">
    <property type="protein sequence ID" value="CEA13123.1"/>
    <property type="molecule type" value="Genomic_DNA"/>
</dbReference>
<gene>
    <name evidence="2" type="ORF">BRM9_0807</name>
    <name evidence="3" type="ORF">DSM1535_0769</name>
    <name evidence="5" type="ORF">ISP06_10320</name>
    <name evidence="4" type="ORF">MB9_1860</name>
</gene>
<dbReference type="EMBL" id="CP006933">
    <property type="protein sequence ID" value="AIS31625.1"/>
    <property type="molecule type" value="Genomic_DNA"/>
</dbReference>
<dbReference type="InterPro" id="IPR011668">
    <property type="entry name" value="HVO_2753-like_ZBP"/>
</dbReference>